<dbReference type="PROSITE" id="PS00107">
    <property type="entry name" value="PROTEIN_KINASE_ATP"/>
    <property type="match status" value="1"/>
</dbReference>
<name>A0AAU9VMB4_9CNID</name>
<accession>A0AAU9VMB4</accession>
<evidence type="ECO:0000259" key="3">
    <source>
        <dbReference type="PROSITE" id="PS50011"/>
    </source>
</evidence>
<keyword evidence="5" id="KW-1185">Reference proteome</keyword>
<feature type="compositionally biased region" description="Basic and acidic residues" evidence="2">
    <location>
        <begin position="170"/>
        <end position="188"/>
    </location>
</feature>
<dbReference type="PROSITE" id="PS50011">
    <property type="entry name" value="PROTEIN_KINASE_DOM"/>
    <property type="match status" value="1"/>
</dbReference>
<dbReference type="InterPro" id="IPR001245">
    <property type="entry name" value="Ser-Thr/Tyr_kinase_cat_dom"/>
</dbReference>
<dbReference type="Proteomes" id="UP001159428">
    <property type="component" value="Unassembled WGS sequence"/>
</dbReference>
<dbReference type="EMBL" id="CALNXJ010000002">
    <property type="protein sequence ID" value="CAH3033940.1"/>
    <property type="molecule type" value="Genomic_DNA"/>
</dbReference>
<gene>
    <name evidence="4" type="ORF">PMEA_00010393</name>
</gene>
<dbReference type="GO" id="GO:0004672">
    <property type="term" value="F:protein kinase activity"/>
    <property type="evidence" value="ECO:0007669"/>
    <property type="project" value="InterPro"/>
</dbReference>
<dbReference type="GO" id="GO:0005524">
    <property type="term" value="F:ATP binding"/>
    <property type="evidence" value="ECO:0007669"/>
    <property type="project" value="UniProtKB-UniRule"/>
</dbReference>
<evidence type="ECO:0000256" key="2">
    <source>
        <dbReference type="SAM" id="MobiDB-lite"/>
    </source>
</evidence>
<reference evidence="4 5" key="1">
    <citation type="submission" date="2022-05" db="EMBL/GenBank/DDBJ databases">
        <authorList>
            <consortium name="Genoscope - CEA"/>
            <person name="William W."/>
        </authorList>
    </citation>
    <scope>NUCLEOTIDE SEQUENCE [LARGE SCALE GENOMIC DNA]</scope>
</reference>
<dbReference type="SUPFAM" id="SSF56112">
    <property type="entry name" value="Protein kinase-like (PK-like)"/>
    <property type="match status" value="1"/>
</dbReference>
<protein>
    <recommendedName>
        <fullName evidence="3">Protein kinase domain-containing protein</fullName>
    </recommendedName>
</protein>
<dbReference type="AlphaFoldDB" id="A0AAU9VMB4"/>
<evidence type="ECO:0000313" key="5">
    <source>
        <dbReference type="Proteomes" id="UP001159428"/>
    </source>
</evidence>
<keyword evidence="1" id="KW-0067">ATP-binding</keyword>
<proteinExistence type="predicted"/>
<dbReference type="InterPro" id="IPR000719">
    <property type="entry name" value="Prot_kinase_dom"/>
</dbReference>
<organism evidence="4 5">
    <name type="scientific">Pocillopora meandrina</name>
    <dbReference type="NCBI Taxonomy" id="46732"/>
    <lineage>
        <taxon>Eukaryota</taxon>
        <taxon>Metazoa</taxon>
        <taxon>Cnidaria</taxon>
        <taxon>Anthozoa</taxon>
        <taxon>Hexacorallia</taxon>
        <taxon>Scleractinia</taxon>
        <taxon>Astrocoeniina</taxon>
        <taxon>Pocilloporidae</taxon>
        <taxon>Pocillopora</taxon>
    </lineage>
</organism>
<comment type="caution">
    <text evidence="4">The sequence shown here is derived from an EMBL/GenBank/DDBJ whole genome shotgun (WGS) entry which is preliminary data.</text>
</comment>
<dbReference type="Gene3D" id="3.30.200.20">
    <property type="entry name" value="Phosphorylase Kinase, domain 1"/>
    <property type="match status" value="1"/>
</dbReference>
<dbReference type="Pfam" id="PF07714">
    <property type="entry name" value="PK_Tyr_Ser-Thr"/>
    <property type="match status" value="1"/>
</dbReference>
<feature type="region of interest" description="Disordered" evidence="2">
    <location>
        <begin position="170"/>
        <end position="197"/>
    </location>
</feature>
<feature type="domain" description="Protein kinase" evidence="3">
    <location>
        <begin position="227"/>
        <end position="463"/>
    </location>
</feature>
<evidence type="ECO:0000313" key="4">
    <source>
        <dbReference type="EMBL" id="CAH3033940.1"/>
    </source>
</evidence>
<keyword evidence="1" id="KW-0547">Nucleotide-binding</keyword>
<feature type="binding site" evidence="1">
    <location>
        <position position="261"/>
    </location>
    <ligand>
        <name>ATP</name>
        <dbReference type="ChEBI" id="CHEBI:30616"/>
    </ligand>
</feature>
<dbReference type="InterPro" id="IPR017441">
    <property type="entry name" value="Protein_kinase_ATP_BS"/>
</dbReference>
<evidence type="ECO:0000256" key="1">
    <source>
        <dbReference type="PROSITE-ProRule" id="PRU10141"/>
    </source>
</evidence>
<dbReference type="InterPro" id="IPR011009">
    <property type="entry name" value="Kinase-like_dom_sf"/>
</dbReference>
<sequence>MPSSYPLSFLRPLYDIAVWQFILMTQSLTNPFLIYFGRNPNFVWSNDHDTVMSPLCKLLEVRAFDHLQSQLLGEEVKSATGNWEVGQIATTKLVEWCQDQWRRKDPRLPGSNAAYSENEPLTIPWFDNIPVCHRCGAPCPSCRNELASELPSEMSTARAILNFDDIHENNQNARDNENADKNDDERGNEQGGNAPMEPNTALQVLRCECRSLIPRNDGIAQFDCNKPLPKDRIGHGSFGDVYTTDYQAPGTTTSETVVIKKMLNVLDPEENKLFSKEVALLNGLDHRIVVKVMKVSQPPQDEKYEIDRATVWYDLEKVYRGFTNFDRNKREFRLSLQEAGQTLRRRHERSTDVQVVNLKVSQATALEEFDARVAAGMEESFKLKESVTSPSNDGTNACAFLSVGVVESILHDTETEAFFENLLKAAEVTILYLPEEINEHRDMGKTYDILEAYEILRRQQIIK</sequence>